<keyword evidence="1" id="KW-1133">Transmembrane helix</keyword>
<proteinExistence type="predicted"/>
<keyword evidence="1" id="KW-0812">Transmembrane</keyword>
<comment type="caution">
    <text evidence="2">The sequence shown here is derived from an EMBL/GenBank/DDBJ whole genome shotgun (WGS) entry which is preliminary data.</text>
</comment>
<evidence type="ECO:0000256" key="1">
    <source>
        <dbReference type="SAM" id="Phobius"/>
    </source>
</evidence>
<dbReference type="PANTHER" id="PTHR34980:SF2">
    <property type="entry name" value="INNER MEMBRANE PROTEIN YHAH-RELATED"/>
    <property type="match status" value="1"/>
</dbReference>
<dbReference type="Pfam" id="PF05656">
    <property type="entry name" value="DUF805"/>
    <property type="match status" value="1"/>
</dbReference>
<feature type="transmembrane region" description="Helical" evidence="1">
    <location>
        <begin position="75"/>
        <end position="95"/>
    </location>
</feature>
<feature type="transmembrane region" description="Helical" evidence="1">
    <location>
        <begin position="26"/>
        <end position="54"/>
    </location>
</feature>
<dbReference type="Proteomes" id="UP000231501">
    <property type="component" value="Unassembled WGS sequence"/>
</dbReference>
<organism evidence="2 3">
    <name type="scientific">Roseateles chitinivorans</name>
    <dbReference type="NCBI Taxonomy" id="2917965"/>
    <lineage>
        <taxon>Bacteria</taxon>
        <taxon>Pseudomonadati</taxon>
        <taxon>Pseudomonadota</taxon>
        <taxon>Betaproteobacteria</taxon>
        <taxon>Burkholderiales</taxon>
        <taxon>Sphaerotilaceae</taxon>
        <taxon>Roseateles</taxon>
    </lineage>
</organism>
<reference evidence="2 3" key="1">
    <citation type="submission" date="2017-11" db="EMBL/GenBank/DDBJ databases">
        <title>Draft genome sequence of Mitsuaria sp. HWN-4.</title>
        <authorList>
            <person name="Gundlapally S.R."/>
        </authorList>
    </citation>
    <scope>NUCLEOTIDE SEQUENCE [LARGE SCALE GENOMIC DNA]</scope>
    <source>
        <strain evidence="2 3">HWN-4</strain>
    </source>
</reference>
<dbReference type="AlphaFoldDB" id="A0A2G9C433"/>
<name>A0A2G9C433_9BURK</name>
<evidence type="ECO:0008006" key="4">
    <source>
        <dbReference type="Google" id="ProtNLM"/>
    </source>
</evidence>
<protein>
    <recommendedName>
        <fullName evidence="4">DUF805 domain-containing protein</fullName>
    </recommendedName>
</protein>
<evidence type="ECO:0000313" key="2">
    <source>
        <dbReference type="EMBL" id="PIM51125.1"/>
    </source>
</evidence>
<keyword evidence="3" id="KW-1185">Reference proteome</keyword>
<keyword evidence="1" id="KW-0472">Membrane</keyword>
<evidence type="ECO:0000313" key="3">
    <source>
        <dbReference type="Proteomes" id="UP000231501"/>
    </source>
</evidence>
<accession>A0A2G9C433</accession>
<dbReference type="OrthoDB" id="9812349at2"/>
<gene>
    <name evidence="2" type="ORF">CS062_21530</name>
</gene>
<dbReference type="InterPro" id="IPR008523">
    <property type="entry name" value="DUF805"/>
</dbReference>
<dbReference type="RefSeq" id="WP_099863622.1">
    <property type="nucleotide sequence ID" value="NZ_PEOG01000079.1"/>
</dbReference>
<dbReference type="GO" id="GO:0005886">
    <property type="term" value="C:plasma membrane"/>
    <property type="evidence" value="ECO:0007669"/>
    <property type="project" value="TreeGrafter"/>
</dbReference>
<dbReference type="EMBL" id="PEOG01000079">
    <property type="protein sequence ID" value="PIM51125.1"/>
    <property type="molecule type" value="Genomic_DNA"/>
</dbReference>
<sequence length="112" mass="12446">MTFGESIQICLRKYADFNGTASRSEYWWFALFIVLVSVGLGVFSDVLSLIFSLAMLVPSLAAAARRLHDIDRSGWWQLISLIPIIGFFVVLYWLVQPTAPNRYGDVAGVASA</sequence>
<dbReference type="PANTHER" id="PTHR34980">
    <property type="entry name" value="INNER MEMBRANE PROTEIN-RELATED-RELATED"/>
    <property type="match status" value="1"/>
</dbReference>